<dbReference type="GeneID" id="62146396"/>
<dbReference type="RefSeq" id="XP_038736525.1">
    <property type="nucleotide sequence ID" value="XM_038873319.1"/>
</dbReference>
<organism evidence="1 2">
    <name type="scientific">Botrytis byssoidea</name>
    <dbReference type="NCBI Taxonomy" id="139641"/>
    <lineage>
        <taxon>Eukaryota</taxon>
        <taxon>Fungi</taxon>
        <taxon>Dikarya</taxon>
        <taxon>Ascomycota</taxon>
        <taxon>Pezizomycotina</taxon>
        <taxon>Leotiomycetes</taxon>
        <taxon>Helotiales</taxon>
        <taxon>Sclerotiniaceae</taxon>
        <taxon>Botrytis</taxon>
    </lineage>
</organism>
<dbReference type="AlphaFoldDB" id="A0A9P5IU92"/>
<proteinExistence type="predicted"/>
<dbReference type="Proteomes" id="UP000710849">
    <property type="component" value="Unassembled WGS sequence"/>
</dbReference>
<keyword evidence="2" id="KW-1185">Reference proteome</keyword>
<dbReference type="EMBL" id="RCSW01000004">
    <property type="protein sequence ID" value="KAF7951256.1"/>
    <property type="molecule type" value="Genomic_DNA"/>
</dbReference>
<gene>
    <name evidence="1" type="ORF">EAE97_002807</name>
</gene>
<sequence length="94" mass="10655">MTGAGQCASLQSPVFTRLLPGRITRFDWHSFHFISAIRCRSWTQSHGRRRKIFRQQRVHSSHSAWSRILDLANAEVYEVSVTRMATGGRAIGGV</sequence>
<accession>A0A9P5IU92</accession>
<reference evidence="1 2" key="1">
    <citation type="journal article" date="2020" name="Genome Biol. Evol.">
        <title>Comparative genomics of Sclerotiniaceae.</title>
        <authorList>
            <person name="Valero Jimenez C.A."/>
            <person name="Steentjes M."/>
            <person name="Scholten O.E."/>
            <person name="Van Kan J.A.L."/>
        </authorList>
    </citation>
    <scope>NUCLEOTIDE SEQUENCE [LARGE SCALE GENOMIC DNA]</scope>
    <source>
        <strain evidence="1 2">MUCL 94</strain>
    </source>
</reference>
<comment type="caution">
    <text evidence="1">The sequence shown here is derived from an EMBL/GenBank/DDBJ whole genome shotgun (WGS) entry which is preliminary data.</text>
</comment>
<evidence type="ECO:0000313" key="1">
    <source>
        <dbReference type="EMBL" id="KAF7951256.1"/>
    </source>
</evidence>
<evidence type="ECO:0000313" key="2">
    <source>
        <dbReference type="Proteomes" id="UP000710849"/>
    </source>
</evidence>
<protein>
    <submittedName>
        <fullName evidence="1">Uncharacterized protein</fullName>
    </submittedName>
</protein>
<name>A0A9P5IU92_9HELO</name>